<dbReference type="PANTHER" id="PTHR30532">
    <property type="entry name" value="IRON III DICITRATE-BINDING PERIPLASMIC PROTEIN"/>
    <property type="match status" value="1"/>
</dbReference>
<comment type="subcellular location">
    <subcellularLocation>
        <location evidence="1">Cell envelope</location>
    </subcellularLocation>
</comment>
<organism evidence="7 8">
    <name type="scientific">Zooshikella harenae</name>
    <dbReference type="NCBI Taxonomy" id="2827238"/>
    <lineage>
        <taxon>Bacteria</taxon>
        <taxon>Pseudomonadati</taxon>
        <taxon>Pseudomonadota</taxon>
        <taxon>Gammaproteobacteria</taxon>
        <taxon>Oceanospirillales</taxon>
        <taxon>Zooshikellaceae</taxon>
        <taxon>Zooshikella</taxon>
    </lineage>
</organism>
<comment type="caution">
    <text evidence="7">The sequence shown here is derived from an EMBL/GenBank/DDBJ whole genome shotgun (WGS) entry which is preliminary data.</text>
</comment>
<feature type="domain" description="Fe/B12 periplasmic-binding" evidence="6">
    <location>
        <begin position="97"/>
        <end position="361"/>
    </location>
</feature>
<dbReference type="Pfam" id="PF01497">
    <property type="entry name" value="Peripla_BP_2"/>
    <property type="match status" value="1"/>
</dbReference>
<evidence type="ECO:0000259" key="6">
    <source>
        <dbReference type="PROSITE" id="PS50983"/>
    </source>
</evidence>
<gene>
    <name evidence="7" type="ORF">KCG35_08625</name>
</gene>
<evidence type="ECO:0000256" key="2">
    <source>
        <dbReference type="ARBA" id="ARBA00008814"/>
    </source>
</evidence>
<keyword evidence="5" id="KW-0732">Signal</keyword>
<evidence type="ECO:0000256" key="1">
    <source>
        <dbReference type="ARBA" id="ARBA00004196"/>
    </source>
</evidence>
<keyword evidence="4" id="KW-0406">Ion transport</keyword>
<dbReference type="Proteomes" id="UP000690515">
    <property type="component" value="Unassembled WGS sequence"/>
</dbReference>
<protein>
    <submittedName>
        <fullName evidence="7">Iron-siderophore ABC transporter substrate-binding protein</fullName>
    </submittedName>
</protein>
<dbReference type="RefSeq" id="WP_215819284.1">
    <property type="nucleotide sequence ID" value="NZ_JAGSOY010000015.1"/>
</dbReference>
<dbReference type="InterPro" id="IPR051313">
    <property type="entry name" value="Bact_iron-sidero_bind"/>
</dbReference>
<comment type="similarity">
    <text evidence="2">Belongs to the bacterial solute-binding protein 8 family.</text>
</comment>
<dbReference type="PANTHER" id="PTHR30532:SF1">
    <property type="entry name" value="IRON(3+)-HYDROXAMATE-BINDING PROTEIN FHUD"/>
    <property type="match status" value="1"/>
</dbReference>
<evidence type="ECO:0000313" key="7">
    <source>
        <dbReference type="EMBL" id="MBU2711122.1"/>
    </source>
</evidence>
<sequence>MMRDVMQGVCFQQSDKSMGGSRRGNPLPTVFHTVITLCWLFIGLVLAGCQQEESASSTVTQSSSQQTAEHQPSNEQIWYTFTDVTGYEVTLADAPQRLVVLSEMDLDMLLALGISPVGTTAGRGQPGIPRYLADNEQLHDIRMVGRLGQPSLDMLVELQPDLILVGGLNNPQLLKQLRKVAPTAVSYQSTEDWQTALQRVAGWLKKESSAEQFIQYYQQQVQSIRQQLGDQQQATVSVVRWNPQGPGYMLQDAFVSQVLADLQLQRPEAQHQPGPGHSPPLSLEALSLIDGDWLFVGTLTVSGKAVHALQAMQQMPVYQSLKAVRNKQVVNVDGSLWTSVGGPLAALAVLKDVADSMTAGS</sequence>
<proteinExistence type="inferred from homology"/>
<keyword evidence="4" id="KW-0408">Iron</keyword>
<evidence type="ECO:0000256" key="5">
    <source>
        <dbReference type="ARBA" id="ARBA00022729"/>
    </source>
</evidence>
<name>A0ABS5ZAN4_9GAMM</name>
<accession>A0ABS5ZAN4</accession>
<dbReference type="EMBL" id="JAGSOY010000015">
    <property type="protein sequence ID" value="MBU2711122.1"/>
    <property type="molecule type" value="Genomic_DNA"/>
</dbReference>
<dbReference type="InterPro" id="IPR002491">
    <property type="entry name" value="ABC_transptr_periplasmic_BD"/>
</dbReference>
<dbReference type="PROSITE" id="PS50983">
    <property type="entry name" value="FE_B12_PBP"/>
    <property type="match status" value="1"/>
</dbReference>
<evidence type="ECO:0000313" key="8">
    <source>
        <dbReference type="Proteomes" id="UP000690515"/>
    </source>
</evidence>
<dbReference type="Gene3D" id="3.40.50.1980">
    <property type="entry name" value="Nitrogenase molybdenum iron protein domain"/>
    <property type="match status" value="2"/>
</dbReference>
<evidence type="ECO:0000256" key="3">
    <source>
        <dbReference type="ARBA" id="ARBA00022448"/>
    </source>
</evidence>
<keyword evidence="8" id="KW-1185">Reference proteome</keyword>
<reference evidence="7 8" key="1">
    <citation type="submission" date="2021-04" db="EMBL/GenBank/DDBJ databases">
        <authorList>
            <person name="Pira H."/>
            <person name="Risdian C."/>
            <person name="Wink J."/>
        </authorList>
    </citation>
    <scope>NUCLEOTIDE SEQUENCE [LARGE SCALE GENOMIC DNA]</scope>
    <source>
        <strain evidence="7 8">WH53</strain>
    </source>
</reference>
<dbReference type="CDD" id="cd01146">
    <property type="entry name" value="FhuD"/>
    <property type="match status" value="1"/>
</dbReference>
<keyword evidence="3" id="KW-0813">Transport</keyword>
<keyword evidence="4" id="KW-0410">Iron transport</keyword>
<dbReference type="SUPFAM" id="SSF53807">
    <property type="entry name" value="Helical backbone' metal receptor"/>
    <property type="match status" value="1"/>
</dbReference>
<evidence type="ECO:0000256" key="4">
    <source>
        <dbReference type="ARBA" id="ARBA00022496"/>
    </source>
</evidence>